<evidence type="ECO:0000313" key="7">
    <source>
        <dbReference type="Proteomes" id="UP000286341"/>
    </source>
</evidence>
<protein>
    <recommendedName>
        <fullName evidence="9">SGNH hydrolase-type esterase domain-containing protein</fullName>
    </recommendedName>
</protein>
<dbReference type="Proteomes" id="UP000479563">
    <property type="component" value="Unassembled WGS sequence"/>
</dbReference>
<dbReference type="EMBL" id="QSFB01000034">
    <property type="protein sequence ID" value="RHA08979.1"/>
    <property type="molecule type" value="Genomic_DNA"/>
</dbReference>
<dbReference type="SUPFAM" id="SSF52266">
    <property type="entry name" value="SGNH hydrolase"/>
    <property type="match status" value="1"/>
</dbReference>
<dbReference type="Proteomes" id="UP000285209">
    <property type="component" value="Unassembled WGS sequence"/>
</dbReference>
<sequence>MKKIIFLGDSITDDSHCFLENPLGNGYVNMVAEKLNDSDGGRKKYDIMNRGHDGFTIHELQAGSVGGGRFTASKFRIEEIESLTSTDWESNINMTVDVNEEGVITTNPEIIEENVKNKISSLLLTKEINQQIVNRFACN</sequence>
<reference evidence="1 8" key="2">
    <citation type="journal article" date="2019" name="Nat. Med.">
        <title>A library of human gut bacterial isolates paired with longitudinal multiomics data enables mechanistic microbiome research.</title>
        <authorList>
            <person name="Poyet M."/>
            <person name="Groussin M."/>
            <person name="Gibbons S.M."/>
            <person name="Avila-Pacheco J."/>
            <person name="Jiang X."/>
            <person name="Kearney S.M."/>
            <person name="Perrotta A.R."/>
            <person name="Berdy B."/>
            <person name="Zhao S."/>
            <person name="Lieberman T.D."/>
            <person name="Swanson P.K."/>
            <person name="Smith M."/>
            <person name="Roesemann S."/>
            <person name="Alexander J.E."/>
            <person name="Rich S.A."/>
            <person name="Livny J."/>
            <person name="Vlamakis H."/>
            <person name="Clish C."/>
            <person name="Bullock K."/>
            <person name="Deik A."/>
            <person name="Scott J."/>
            <person name="Pierce K.A."/>
            <person name="Xavier R.J."/>
            <person name="Alm E.J."/>
        </authorList>
    </citation>
    <scope>NUCLEOTIDE SEQUENCE [LARGE SCALE GENOMIC DNA]</scope>
    <source>
        <strain evidence="1 8">BIOML-A11</strain>
    </source>
</reference>
<evidence type="ECO:0000313" key="2">
    <source>
        <dbReference type="EMBL" id="RGW85125.1"/>
    </source>
</evidence>
<dbReference type="EMBL" id="QSAZ01000019">
    <property type="protein sequence ID" value="RGW85125.1"/>
    <property type="molecule type" value="Genomic_DNA"/>
</dbReference>
<evidence type="ECO:0000313" key="1">
    <source>
        <dbReference type="EMBL" id="MSC61607.1"/>
    </source>
</evidence>
<dbReference type="Gene3D" id="3.40.50.1110">
    <property type="entry name" value="SGNH hydrolase"/>
    <property type="match status" value="1"/>
</dbReference>
<evidence type="ECO:0008006" key="9">
    <source>
        <dbReference type="Google" id="ProtNLM"/>
    </source>
</evidence>
<dbReference type="Proteomes" id="UP000286341">
    <property type="component" value="Unassembled WGS sequence"/>
</dbReference>
<name>A0A413M4A0_9FIRM</name>
<dbReference type="Proteomes" id="UP000283683">
    <property type="component" value="Unassembled WGS sequence"/>
</dbReference>
<dbReference type="AlphaFoldDB" id="A0A413M4A0"/>
<proteinExistence type="predicted"/>
<evidence type="ECO:0000313" key="5">
    <source>
        <dbReference type="Proteomes" id="UP000283683"/>
    </source>
</evidence>
<evidence type="ECO:0000313" key="8">
    <source>
        <dbReference type="Proteomes" id="UP000479563"/>
    </source>
</evidence>
<accession>A0A413M4A0</accession>
<dbReference type="EMBL" id="WKQP01000045">
    <property type="protein sequence ID" value="MSC61607.1"/>
    <property type="molecule type" value="Genomic_DNA"/>
</dbReference>
<evidence type="ECO:0000313" key="4">
    <source>
        <dbReference type="EMBL" id="RHA08979.1"/>
    </source>
</evidence>
<gene>
    <name evidence="4" type="ORF">DW948_14705</name>
    <name evidence="2" type="ORF">DWV45_14440</name>
    <name evidence="3" type="ORF">DXA03_13180</name>
    <name evidence="1" type="ORF">GKE07_15770</name>
</gene>
<organism evidence="3 6">
    <name type="scientific">Agathobacter rectalis</name>
    <dbReference type="NCBI Taxonomy" id="39491"/>
    <lineage>
        <taxon>Bacteria</taxon>
        <taxon>Bacillati</taxon>
        <taxon>Bacillota</taxon>
        <taxon>Clostridia</taxon>
        <taxon>Lachnospirales</taxon>
        <taxon>Lachnospiraceae</taxon>
        <taxon>Agathobacter</taxon>
    </lineage>
</organism>
<dbReference type="InterPro" id="IPR036514">
    <property type="entry name" value="SGNH_hydro_sf"/>
</dbReference>
<comment type="caution">
    <text evidence="3">The sequence shown here is derived from an EMBL/GenBank/DDBJ whole genome shotgun (WGS) entry which is preliminary data.</text>
</comment>
<evidence type="ECO:0000313" key="3">
    <source>
        <dbReference type="EMBL" id="RGZ15820.1"/>
    </source>
</evidence>
<reference evidence="5 6" key="1">
    <citation type="submission" date="2018-08" db="EMBL/GenBank/DDBJ databases">
        <title>A genome reference for cultivated species of the human gut microbiota.</title>
        <authorList>
            <person name="Zou Y."/>
            <person name="Xue W."/>
            <person name="Luo G."/>
        </authorList>
    </citation>
    <scope>NUCLEOTIDE SEQUENCE [LARGE SCALE GENOMIC DNA]</scope>
    <source>
        <strain evidence="2 5">AF06-19</strain>
        <strain evidence="4 7">AM44-1AT</strain>
        <strain evidence="3 6">AM54-25XD</strain>
    </source>
</reference>
<dbReference type="RefSeq" id="WP_118327270.1">
    <property type="nucleotide sequence ID" value="NZ_DAWDNE010000077.1"/>
</dbReference>
<dbReference type="EMBL" id="QSDV01000034">
    <property type="protein sequence ID" value="RGZ15820.1"/>
    <property type="molecule type" value="Genomic_DNA"/>
</dbReference>
<evidence type="ECO:0000313" key="6">
    <source>
        <dbReference type="Proteomes" id="UP000285209"/>
    </source>
</evidence>